<evidence type="ECO:0000313" key="6">
    <source>
        <dbReference type="EMBL" id="KAF5342249.1"/>
    </source>
</evidence>
<dbReference type="HAMAP" id="MF_00020">
    <property type="entry name" value="Acetate_kinase"/>
    <property type="match status" value="1"/>
</dbReference>
<comment type="caution">
    <text evidence="6">The sequence shown here is derived from an EMBL/GenBank/DDBJ whole genome shotgun (WGS) entry which is preliminary data.</text>
</comment>
<gene>
    <name evidence="6" type="ORF">D9611_001668</name>
</gene>
<feature type="site" description="Transition state stabilizer" evidence="5">
    <location>
        <position position="265"/>
    </location>
</feature>
<dbReference type="InterPro" id="IPR004372">
    <property type="entry name" value="Ac/propionate_kinase"/>
</dbReference>
<comment type="cofactor">
    <cofactor evidence="5">
        <name>Mg(2+)</name>
        <dbReference type="ChEBI" id="CHEBI:18420"/>
    </cofactor>
</comment>
<dbReference type="Pfam" id="PF00871">
    <property type="entry name" value="Acetate_kinase"/>
    <property type="match status" value="1"/>
</dbReference>
<dbReference type="PANTHER" id="PTHR21060:SF15">
    <property type="entry name" value="ACETATE KINASE-RELATED"/>
    <property type="match status" value="1"/>
</dbReference>
<protein>
    <recommendedName>
        <fullName evidence="5">Probable acetate kinase</fullName>
        <ecNumber evidence="5">2.7.2.1</ecNumber>
    </recommendedName>
    <alternativeName>
        <fullName evidence="5">Acetokinase</fullName>
    </alternativeName>
</protein>
<feature type="binding site" evidence="5">
    <location>
        <position position="116"/>
    </location>
    <ligand>
        <name>substrate</name>
    </ligand>
</feature>
<feature type="site" description="Transition state stabilizer" evidence="5">
    <location>
        <position position="204"/>
    </location>
</feature>
<comment type="pathway">
    <text evidence="5">Metabolic intermediate biosynthesis; acetyl-CoA biosynthesis; acetyl-CoA from acetate: step 1/2.</text>
</comment>
<keyword evidence="1 5" id="KW-0808">Transferase</keyword>
<dbReference type="OrthoDB" id="67445at2759"/>
<dbReference type="PANTHER" id="PTHR21060">
    <property type="entry name" value="ACETATE KINASE"/>
    <property type="match status" value="1"/>
</dbReference>
<organism evidence="6 7">
    <name type="scientific">Ephemerocybe angulata</name>
    <dbReference type="NCBI Taxonomy" id="980116"/>
    <lineage>
        <taxon>Eukaryota</taxon>
        <taxon>Fungi</taxon>
        <taxon>Dikarya</taxon>
        <taxon>Basidiomycota</taxon>
        <taxon>Agaricomycotina</taxon>
        <taxon>Agaricomycetes</taxon>
        <taxon>Agaricomycetidae</taxon>
        <taxon>Agaricales</taxon>
        <taxon>Agaricineae</taxon>
        <taxon>Psathyrellaceae</taxon>
        <taxon>Ephemerocybe</taxon>
    </lineage>
</organism>
<feature type="binding site" evidence="5">
    <location>
        <position position="442"/>
    </location>
    <ligand>
        <name>Mg(2+)</name>
        <dbReference type="ChEBI" id="CHEBI:18420"/>
    </ligand>
</feature>
<comment type="similarity">
    <text evidence="5">Belongs to the acetokinase family.</text>
</comment>
<dbReference type="UniPathway" id="UPA00340">
    <property type="reaction ID" value="UER00458"/>
</dbReference>
<dbReference type="InterPro" id="IPR023865">
    <property type="entry name" value="Aliphatic_acid_kinase_CS"/>
</dbReference>
<keyword evidence="3 5" id="KW-0418">Kinase</keyword>
<keyword evidence="4 5" id="KW-0067">ATP-binding</keyword>
<keyword evidence="2 5" id="KW-0547">Nucleotide-binding</keyword>
<dbReference type="PROSITE" id="PS01075">
    <property type="entry name" value="ACETATE_KINASE_1"/>
    <property type="match status" value="1"/>
</dbReference>
<accession>A0A8H5CJ26</accession>
<dbReference type="AlphaFoldDB" id="A0A8H5CJ26"/>
<keyword evidence="5" id="KW-0479">Metal-binding</keyword>
<dbReference type="Proteomes" id="UP000541558">
    <property type="component" value="Unassembled WGS sequence"/>
</dbReference>
<comment type="caution">
    <text evidence="5">Lacks conserved residue(s) required for the propagation of feature annotation.</text>
</comment>
<dbReference type="EMBL" id="JAACJK010000001">
    <property type="protein sequence ID" value="KAF5342249.1"/>
    <property type="molecule type" value="Genomic_DNA"/>
</dbReference>
<dbReference type="GO" id="GO:0008776">
    <property type="term" value="F:acetate kinase activity"/>
    <property type="evidence" value="ECO:0007669"/>
    <property type="project" value="UniProtKB-UniRule"/>
</dbReference>
<dbReference type="GO" id="GO:0006083">
    <property type="term" value="P:acetate metabolic process"/>
    <property type="evidence" value="ECO:0007669"/>
    <property type="project" value="TreeGrafter"/>
</dbReference>
<dbReference type="InterPro" id="IPR000890">
    <property type="entry name" value="Aliphatic_acid_kin_short-chain"/>
</dbReference>
<evidence type="ECO:0000256" key="1">
    <source>
        <dbReference type="ARBA" id="ARBA00022679"/>
    </source>
</evidence>
<dbReference type="SUPFAM" id="SSF53067">
    <property type="entry name" value="Actin-like ATPase domain"/>
    <property type="match status" value="2"/>
</dbReference>
<feature type="active site" description="Proton donor/acceptor" evidence="5">
    <location>
        <position position="172"/>
    </location>
</feature>
<evidence type="ECO:0000313" key="7">
    <source>
        <dbReference type="Proteomes" id="UP000541558"/>
    </source>
</evidence>
<comment type="catalytic activity">
    <reaction evidence="5">
        <text>acetate + ATP = acetyl phosphate + ADP</text>
        <dbReference type="Rhea" id="RHEA:11352"/>
        <dbReference type="ChEBI" id="CHEBI:22191"/>
        <dbReference type="ChEBI" id="CHEBI:30089"/>
        <dbReference type="ChEBI" id="CHEBI:30616"/>
        <dbReference type="ChEBI" id="CHEBI:456216"/>
        <dbReference type="EC" id="2.7.2.1"/>
    </reaction>
</comment>
<evidence type="ECO:0000256" key="3">
    <source>
        <dbReference type="ARBA" id="ARBA00022777"/>
    </source>
</evidence>
<dbReference type="PRINTS" id="PR00471">
    <property type="entry name" value="ACETATEKNASE"/>
</dbReference>
<evidence type="ECO:0000256" key="2">
    <source>
        <dbReference type="ARBA" id="ARBA00022741"/>
    </source>
</evidence>
<evidence type="ECO:0000256" key="4">
    <source>
        <dbReference type="ARBA" id="ARBA00022840"/>
    </source>
</evidence>
<dbReference type="GO" id="GO:0005524">
    <property type="term" value="F:ATP binding"/>
    <property type="evidence" value="ECO:0007669"/>
    <property type="project" value="UniProtKB-KW"/>
</dbReference>
<evidence type="ECO:0000256" key="5">
    <source>
        <dbReference type="HAMAP-Rule" id="MF_03131"/>
    </source>
</evidence>
<keyword evidence="7" id="KW-1185">Reference proteome</keyword>
<dbReference type="GO" id="GO:0006085">
    <property type="term" value="P:acetyl-CoA biosynthetic process"/>
    <property type="evidence" value="ECO:0007669"/>
    <property type="project" value="UniProtKB-UniRule"/>
</dbReference>
<proteinExistence type="inferred from homology"/>
<feature type="binding site" evidence="5">
    <location>
        <begin position="232"/>
        <end position="236"/>
    </location>
    <ligand>
        <name>ATP</name>
        <dbReference type="ChEBI" id="CHEBI:30616"/>
    </ligand>
</feature>
<sequence>MSPPSGSLILALNSGSSSLKITLYSRRTPSPNLPNDAPAVDLVLSASISDISAPPAKFKLKGTTAAKSGSLEGSSVSKEESVDSIKDHASAFDYFLRCLEEEASIKQEDIEYICHRIVHGGNFAKPVVITKESYEDIEHLTDLAPLHNGAALSVIQVCIDKLPHAKSIAYFDTTFHRPMPVHIASVALDQEIAKKKGLKKYGFHGLSYGFILRSVAKFLGKPTEQLNLIVLHLGSGASACAIKAGQSLDTSMGLTPVSGLPGATRSGAIDPSLIFHYTNRAGKITHKPSAAVPVDVTVAEDILNRHAGWKVLTGTTDFGLIAERAELEDTDEGVAERNVYRLAFELFVDRILNYVGAYYLKLGGQVDALVFAGGIGEKSVPLREAIARKVRCLGFEVLDEKNNADVGESKGTVVSISVPDTEKSGPGAGGRSKQILVCHTDEQFEMANDCALDRSRW</sequence>
<name>A0A8H5CJ26_9AGAR</name>
<dbReference type="PROSITE" id="PS01076">
    <property type="entry name" value="ACETATE_KINASE_2"/>
    <property type="match status" value="1"/>
</dbReference>
<dbReference type="EC" id="2.7.2.1" evidence="5"/>
<keyword evidence="5" id="KW-0460">Magnesium</keyword>
<dbReference type="GO" id="GO:0000287">
    <property type="term" value="F:magnesium ion binding"/>
    <property type="evidence" value="ECO:0007669"/>
    <property type="project" value="UniProtKB-UniRule"/>
</dbReference>
<reference evidence="6 7" key="1">
    <citation type="journal article" date="2020" name="ISME J.">
        <title>Uncovering the hidden diversity of litter-decomposition mechanisms in mushroom-forming fungi.</title>
        <authorList>
            <person name="Floudas D."/>
            <person name="Bentzer J."/>
            <person name="Ahren D."/>
            <person name="Johansson T."/>
            <person name="Persson P."/>
            <person name="Tunlid A."/>
        </authorList>
    </citation>
    <scope>NUCLEOTIDE SEQUENCE [LARGE SCALE GENOMIC DNA]</scope>
    <source>
        <strain evidence="6 7">CBS 175.51</strain>
    </source>
</reference>
<dbReference type="Gene3D" id="3.30.420.40">
    <property type="match status" value="2"/>
</dbReference>
<dbReference type="InterPro" id="IPR043129">
    <property type="entry name" value="ATPase_NBD"/>
</dbReference>
<feature type="binding site" evidence="5">
    <location>
        <position position="13"/>
    </location>
    <ligand>
        <name>Mg(2+)</name>
        <dbReference type="ChEBI" id="CHEBI:18420"/>
    </ligand>
</feature>
<feature type="binding site" evidence="5">
    <location>
        <position position="20"/>
    </location>
    <ligand>
        <name>ATP</name>
        <dbReference type="ChEBI" id="CHEBI:30616"/>
    </ligand>
</feature>